<dbReference type="InterPro" id="IPR044068">
    <property type="entry name" value="CB"/>
</dbReference>
<dbReference type="InterPro" id="IPR011010">
    <property type="entry name" value="DNA_brk_join_enz"/>
</dbReference>
<dbReference type="InterPro" id="IPR002104">
    <property type="entry name" value="Integrase_catalytic"/>
</dbReference>
<evidence type="ECO:0000256" key="4">
    <source>
        <dbReference type="ARBA" id="ARBA00023172"/>
    </source>
</evidence>
<reference evidence="8" key="1">
    <citation type="submission" date="2017-05" db="EMBL/GenBank/DDBJ databases">
        <title>The Genome Sequence of Enterococcus sp. 9E7_DIV0242.</title>
        <authorList>
            <consortium name="The Broad Institute Genomics Platform"/>
            <consortium name="The Broad Institute Genomic Center for Infectious Diseases"/>
            <person name="Earl A."/>
            <person name="Manson A."/>
            <person name="Schwartman J."/>
            <person name="Gilmore M."/>
            <person name="Abouelleil A."/>
            <person name="Cao P."/>
            <person name="Chapman S."/>
            <person name="Cusick C."/>
            <person name="Shea T."/>
            <person name="Young S."/>
            <person name="Neafsey D."/>
            <person name="Nusbaum C."/>
            <person name="Birren B."/>
        </authorList>
    </citation>
    <scope>NUCLEOTIDE SEQUENCE [LARGE SCALE GENOMIC DNA]</scope>
    <source>
        <strain evidence="8">9E7_DIV0242</strain>
    </source>
</reference>
<dbReference type="Pfam" id="PF02899">
    <property type="entry name" value="Phage_int_SAM_1"/>
    <property type="match status" value="1"/>
</dbReference>
<dbReference type="GO" id="GO:0003677">
    <property type="term" value="F:DNA binding"/>
    <property type="evidence" value="ECO:0007669"/>
    <property type="project" value="UniProtKB-UniRule"/>
</dbReference>
<gene>
    <name evidence="9" type="ORF">A5888_000511</name>
    <name evidence="8" type="ORF">A5888_000545</name>
</gene>
<dbReference type="PANTHER" id="PTHR30349">
    <property type="entry name" value="PHAGE INTEGRASE-RELATED"/>
    <property type="match status" value="1"/>
</dbReference>
<feature type="domain" description="Core-binding (CB)" evidence="7">
    <location>
        <begin position="1"/>
        <end position="91"/>
    </location>
</feature>
<evidence type="ECO:0000256" key="1">
    <source>
        <dbReference type="ARBA" id="ARBA00008857"/>
    </source>
</evidence>
<evidence type="ECO:0000313" key="8">
    <source>
        <dbReference type="EMBL" id="OTP18731.1"/>
    </source>
</evidence>
<proteinExistence type="inferred from homology"/>
<protein>
    <submittedName>
        <fullName evidence="9">Integrase/recombinase XerD</fullName>
    </submittedName>
</protein>
<dbReference type="EMBL" id="NGMM01000001">
    <property type="protein sequence ID" value="OTP18731.1"/>
    <property type="molecule type" value="Genomic_DNA"/>
</dbReference>
<dbReference type="InterPro" id="IPR004107">
    <property type="entry name" value="Integrase_SAM-like_N"/>
</dbReference>
<dbReference type="Proteomes" id="UP000195141">
    <property type="component" value="Chromosome"/>
</dbReference>
<keyword evidence="2" id="KW-0229">DNA integration</keyword>
<accession>A0A242KC40</accession>
<evidence type="ECO:0000259" key="7">
    <source>
        <dbReference type="PROSITE" id="PS51900"/>
    </source>
</evidence>
<name>A0A242KC40_9ENTE</name>
<evidence type="ECO:0000256" key="3">
    <source>
        <dbReference type="ARBA" id="ARBA00023125"/>
    </source>
</evidence>
<keyword evidence="3 5" id="KW-0238">DNA-binding</keyword>
<dbReference type="GO" id="GO:0006310">
    <property type="term" value="P:DNA recombination"/>
    <property type="evidence" value="ECO:0007669"/>
    <property type="project" value="UniProtKB-KW"/>
</dbReference>
<dbReference type="GO" id="GO:0015074">
    <property type="term" value="P:DNA integration"/>
    <property type="evidence" value="ECO:0007669"/>
    <property type="project" value="UniProtKB-KW"/>
</dbReference>
<reference evidence="9" key="3">
    <citation type="submission" date="2024-03" db="EMBL/GenBank/DDBJ databases">
        <title>The Genome Sequence of Enterococcus sp. DIV0242b.</title>
        <authorList>
            <consortium name="The Broad Institute Genomics Platform"/>
            <consortium name="The Broad Institute Microbial Omics Core"/>
            <consortium name="The Broad Institute Genomic Center for Infectious Diseases"/>
            <person name="Earl A."/>
            <person name="Manson A."/>
            <person name="Gilmore M."/>
            <person name="Schwartman J."/>
            <person name="Shea T."/>
            <person name="Abouelleil A."/>
            <person name="Cao P."/>
            <person name="Chapman S."/>
            <person name="Cusick C."/>
            <person name="Young S."/>
            <person name="Neafsey D."/>
            <person name="Nusbaum C."/>
            <person name="Birren B."/>
        </authorList>
    </citation>
    <scope>NUCLEOTIDE SEQUENCE</scope>
    <source>
        <strain evidence="9">9E7_DIV0242</strain>
    </source>
</reference>
<dbReference type="Pfam" id="PF00589">
    <property type="entry name" value="Phage_integrase"/>
    <property type="match status" value="1"/>
</dbReference>
<dbReference type="OrthoDB" id="107900at2"/>
<evidence type="ECO:0000313" key="10">
    <source>
        <dbReference type="Proteomes" id="UP000195141"/>
    </source>
</evidence>
<evidence type="ECO:0000256" key="2">
    <source>
        <dbReference type="ARBA" id="ARBA00022908"/>
    </source>
</evidence>
<dbReference type="InterPro" id="IPR050090">
    <property type="entry name" value="Tyrosine_recombinase_XerCD"/>
</dbReference>
<keyword evidence="4" id="KW-0233">DNA recombination</keyword>
<feature type="domain" description="Tyr recombinase" evidence="6">
    <location>
        <begin position="114"/>
        <end position="316"/>
    </location>
</feature>
<dbReference type="Gene3D" id="1.10.150.130">
    <property type="match status" value="1"/>
</dbReference>
<dbReference type="AlphaFoldDB" id="A0A242KC40"/>
<reference evidence="9" key="2">
    <citation type="submission" date="2017-05" db="EMBL/GenBank/DDBJ databases">
        <authorList>
            <consortium name="The Broad Institute Genomics Platform"/>
            <consortium name="The Broad Institute Genomic Center for Infectious Diseases"/>
            <person name="Earl A."/>
            <person name="Manson A."/>
            <person name="Schwartman J."/>
            <person name="Gilmore M."/>
            <person name="Abouelleil A."/>
            <person name="Cao P."/>
            <person name="Chapman S."/>
            <person name="Cusick C."/>
            <person name="Shea T."/>
            <person name="Young S."/>
            <person name="Neafsey D."/>
            <person name="Nusbaum C."/>
            <person name="Birren B."/>
        </authorList>
    </citation>
    <scope>NUCLEOTIDE SEQUENCE</scope>
    <source>
        <strain evidence="9">9E7_DIV0242</strain>
    </source>
</reference>
<dbReference type="PROSITE" id="PS51900">
    <property type="entry name" value="CB"/>
    <property type="match status" value="1"/>
</dbReference>
<dbReference type="SUPFAM" id="SSF56349">
    <property type="entry name" value="DNA breaking-rejoining enzymes"/>
    <property type="match status" value="1"/>
</dbReference>
<dbReference type="Gene3D" id="1.10.443.10">
    <property type="entry name" value="Intergrase catalytic core"/>
    <property type="match status" value="1"/>
</dbReference>
<dbReference type="PANTHER" id="PTHR30349:SF41">
    <property type="entry name" value="INTEGRASE_RECOMBINASE PROTEIN MJ0367-RELATED"/>
    <property type="match status" value="1"/>
</dbReference>
<keyword evidence="10" id="KW-1185">Reference proteome</keyword>
<dbReference type="InterPro" id="IPR010998">
    <property type="entry name" value="Integrase_recombinase_N"/>
</dbReference>
<dbReference type="PROSITE" id="PS51898">
    <property type="entry name" value="TYR_RECOMBINASE"/>
    <property type="match status" value="1"/>
</dbReference>
<evidence type="ECO:0000256" key="5">
    <source>
        <dbReference type="PROSITE-ProRule" id="PRU01248"/>
    </source>
</evidence>
<sequence length="329" mass="37965">MAEKIALLELLPEFTFTDKARGLSAGTIAKHKKVLSVFFKFINSNHQVMYLNEVKLFHVRSFVVDQLESGLTESYVNTFIRSIRAFFVFCENEGYIDHTENPCTRLKWLKEQKKVIKAYSDTDVKKMLKYVYDQTRVHQKNNKGLASRYFAERDRFILMTLADTGLRVSELCNLTDATFNESGITVVRGKGKKDRFMYTSAILMKQKMKYDRIKKQYFEAKPTIKCQDYVFLTKDGNRITVDMVQRSIKKIGKLAGIDETVRCSPHTFRHYFTQAQIANGASIYTLQKLLGHSSVKTTEIYLASLQNHIILDEGKDTSPLMNIGSRYTT</sequence>
<dbReference type="RefSeq" id="WP_086347688.1">
    <property type="nucleotide sequence ID" value="NZ_CP147247.1"/>
</dbReference>
<dbReference type="InterPro" id="IPR013762">
    <property type="entry name" value="Integrase-like_cat_sf"/>
</dbReference>
<evidence type="ECO:0000259" key="6">
    <source>
        <dbReference type="PROSITE" id="PS51898"/>
    </source>
</evidence>
<comment type="similarity">
    <text evidence="1">Belongs to the 'phage' integrase family.</text>
</comment>
<dbReference type="EMBL" id="CP147247">
    <property type="protein sequence ID" value="WYJ88792.1"/>
    <property type="molecule type" value="Genomic_DNA"/>
</dbReference>
<organism evidence="8">
    <name type="scientific">Candidatus Enterococcus clewellii</name>
    <dbReference type="NCBI Taxonomy" id="1834193"/>
    <lineage>
        <taxon>Bacteria</taxon>
        <taxon>Bacillati</taxon>
        <taxon>Bacillota</taxon>
        <taxon>Bacilli</taxon>
        <taxon>Lactobacillales</taxon>
        <taxon>Enterococcaceae</taxon>
        <taxon>Enterococcus</taxon>
    </lineage>
</organism>
<evidence type="ECO:0000313" key="9">
    <source>
        <dbReference type="EMBL" id="WYJ88792.1"/>
    </source>
</evidence>